<evidence type="ECO:0000313" key="2">
    <source>
        <dbReference type="Proteomes" id="UP000076408"/>
    </source>
</evidence>
<dbReference type="Proteomes" id="UP000076408">
    <property type="component" value="Unassembled WGS sequence"/>
</dbReference>
<protein>
    <submittedName>
        <fullName evidence="1">Uncharacterized protein</fullName>
    </submittedName>
</protein>
<reference evidence="2" key="1">
    <citation type="journal article" date="2014" name="Genome Biol.">
        <title>Genome analysis of a major urban malaria vector mosquito, Anopheles stephensi.</title>
        <authorList>
            <person name="Jiang X."/>
            <person name="Peery A."/>
            <person name="Hall A.B."/>
            <person name="Sharma A."/>
            <person name="Chen X.G."/>
            <person name="Waterhouse R.M."/>
            <person name="Komissarov A."/>
            <person name="Riehle M.M."/>
            <person name="Shouche Y."/>
            <person name="Sharakhova M.V."/>
            <person name="Lawson D."/>
            <person name="Pakpour N."/>
            <person name="Arensburger P."/>
            <person name="Davidson V.L."/>
            <person name="Eiglmeier K."/>
            <person name="Emrich S."/>
            <person name="George P."/>
            <person name="Kennedy R.C."/>
            <person name="Mane S.P."/>
            <person name="Maslen G."/>
            <person name="Oringanje C."/>
            <person name="Qi Y."/>
            <person name="Settlage R."/>
            <person name="Tojo M."/>
            <person name="Tubio J.M."/>
            <person name="Unger M.F."/>
            <person name="Wang B."/>
            <person name="Vernick K.D."/>
            <person name="Ribeiro J.M."/>
            <person name="James A.A."/>
            <person name="Michel K."/>
            <person name="Riehle M.A."/>
            <person name="Luckhart S."/>
            <person name="Sharakhov I.V."/>
            <person name="Tu Z."/>
        </authorList>
    </citation>
    <scope>NUCLEOTIDE SEQUENCE [LARGE SCALE GENOMIC DNA]</scope>
    <source>
        <strain evidence="2">Indian</strain>
    </source>
</reference>
<dbReference type="VEuPathDB" id="VectorBase:ASTEI11146"/>
<dbReference type="AlphaFoldDB" id="A0A182YRR0"/>
<name>A0A182YRR0_ANOST</name>
<evidence type="ECO:0000313" key="1">
    <source>
        <dbReference type="EnsemblMetazoa" id="ASTEI11146-PA"/>
    </source>
</evidence>
<organism evidence="1 2">
    <name type="scientific">Anopheles stephensi</name>
    <name type="common">Indo-Pakistan malaria mosquito</name>
    <dbReference type="NCBI Taxonomy" id="30069"/>
    <lineage>
        <taxon>Eukaryota</taxon>
        <taxon>Metazoa</taxon>
        <taxon>Ecdysozoa</taxon>
        <taxon>Arthropoda</taxon>
        <taxon>Hexapoda</taxon>
        <taxon>Insecta</taxon>
        <taxon>Pterygota</taxon>
        <taxon>Neoptera</taxon>
        <taxon>Endopterygota</taxon>
        <taxon>Diptera</taxon>
        <taxon>Nematocera</taxon>
        <taxon>Culicoidea</taxon>
        <taxon>Culicidae</taxon>
        <taxon>Anophelinae</taxon>
        <taxon>Anopheles</taxon>
    </lineage>
</organism>
<proteinExistence type="predicted"/>
<dbReference type="VEuPathDB" id="VectorBase:ASTE000183"/>
<reference evidence="1" key="2">
    <citation type="submission" date="2020-05" db="UniProtKB">
        <authorList>
            <consortium name="EnsemblMetazoa"/>
        </authorList>
    </citation>
    <scope>IDENTIFICATION</scope>
    <source>
        <strain evidence="1">Indian</strain>
    </source>
</reference>
<dbReference type="EnsemblMetazoa" id="ASTEI11146-RA">
    <property type="protein sequence ID" value="ASTEI11146-PA"/>
    <property type="gene ID" value="ASTEI11146"/>
</dbReference>
<accession>A0A182YRR0</accession>
<sequence>MPRAIKYLNQMEGAAELLRTNNLSDEVVQEFADLLPDMELGDRLYESTSANRTEVLEQIIEEYGNRLRESGEFKNFIANLRKAYDGKVKLEKC</sequence>
<dbReference type="VEuPathDB" id="VectorBase:ASTEI20_038208"/>
<keyword evidence="2" id="KW-1185">Reference proteome</keyword>